<dbReference type="PROSITE" id="PS50076">
    <property type="entry name" value="DNAJ_2"/>
    <property type="match status" value="1"/>
</dbReference>
<evidence type="ECO:0000313" key="7">
    <source>
        <dbReference type="Proteomes" id="UP001438707"/>
    </source>
</evidence>
<sequence length="709" mass="76790">MDSDTDEDRPGKSLYAVLNVSPTASFEEIRRSYRSLAQTYHPDKQPSADLRAEAAAQFATIQNAYEVLLDAERRRVYDVYGEEGLQAGLQVSTFVQDRDDLRLEWQRFRIDQKSKELAARLGIKSSTTVRVDATQLVSPYDAGLPVTPEITAIQSSGEAQFAISERDVVYSRGEFAMRKGGSDSIGGFLAGYRRELTPDDSLQGQVMLGLKSLVTIVSTRKLSPHDSASLAATWQFGAGPILQVTAHRQLTKDMEADLTWALGPHPMHSLSLDVSRRSKQSRLSGIVEVGAAPAVGIRASTRLGRRLEVRAAAKLGLLGWELEAGALQRLLQRGAVGLTASCGAQGITLKVRLAWANASFEFPMLLSHETDFQSPALLYAYVLPPAVYYITRFYIWRPLARRRRTQQAVRARTGAWQQVTADIAAAQAANLLLQEPARRRVLAEAAQGGLVIVDAQYGVLEVVLEDTRAADGAGKPLRTESLDGPPGDQGDAAEDTGQDSTAAPSSAADSEASPGTPREHSRTASTPEPVDAATARARAGRQSQKLREERQRQRQQRRVESQAAGEDLPDESESGSEAGSAAAAEADGLMEALSKQDLPPEWIDVTTPLRFLVASSHLKLHEGVAKSGLMGFCDTAPGQPKSLRIRYLYHGKPHVTTVEDVAGIHLPIEDAPECTSADASSIHRSARAQGIDPAAHAQPGAWQQNDLFD</sequence>
<organism evidence="6 7">
    <name type="scientific">Apatococcus lobatus</name>
    <dbReference type="NCBI Taxonomy" id="904363"/>
    <lineage>
        <taxon>Eukaryota</taxon>
        <taxon>Viridiplantae</taxon>
        <taxon>Chlorophyta</taxon>
        <taxon>core chlorophytes</taxon>
        <taxon>Trebouxiophyceae</taxon>
        <taxon>Chlorellales</taxon>
        <taxon>Chlorellaceae</taxon>
        <taxon>Apatococcus</taxon>
    </lineage>
</organism>
<dbReference type="Gene3D" id="1.10.287.110">
    <property type="entry name" value="DnaJ domain"/>
    <property type="match status" value="1"/>
</dbReference>
<dbReference type="InterPro" id="IPR001623">
    <property type="entry name" value="DnaJ_domain"/>
</dbReference>
<dbReference type="CDD" id="cd06257">
    <property type="entry name" value="DnaJ"/>
    <property type="match status" value="1"/>
</dbReference>
<feature type="domain" description="J" evidence="5">
    <location>
        <begin position="13"/>
        <end position="81"/>
    </location>
</feature>
<dbReference type="Pfam" id="PF00226">
    <property type="entry name" value="DnaJ"/>
    <property type="match status" value="1"/>
</dbReference>
<dbReference type="Pfam" id="PF11875">
    <property type="entry name" value="DnaJ-like_C11_C"/>
    <property type="match status" value="1"/>
</dbReference>
<feature type="compositionally biased region" description="Low complexity" evidence="4">
    <location>
        <begin position="499"/>
        <end position="514"/>
    </location>
</feature>
<dbReference type="SUPFAM" id="SSF46565">
    <property type="entry name" value="Chaperone J-domain"/>
    <property type="match status" value="1"/>
</dbReference>
<dbReference type="Proteomes" id="UP001438707">
    <property type="component" value="Unassembled WGS sequence"/>
</dbReference>
<evidence type="ECO:0000256" key="2">
    <source>
        <dbReference type="ARBA" id="ARBA00023136"/>
    </source>
</evidence>
<feature type="compositionally biased region" description="Basic and acidic residues" evidence="4">
    <location>
        <begin position="545"/>
        <end position="560"/>
    </location>
</feature>
<dbReference type="InterPro" id="IPR024586">
    <property type="entry name" value="DnaJ-like_C11_C"/>
</dbReference>
<dbReference type="PANTHER" id="PTHR44157">
    <property type="entry name" value="DNAJ HOMOLOG SUBFAMILY C MEMBER 11"/>
    <property type="match status" value="1"/>
</dbReference>
<dbReference type="PROSITE" id="PS00636">
    <property type="entry name" value="DNAJ_1"/>
    <property type="match status" value="1"/>
</dbReference>
<comment type="caution">
    <text evidence="6">The sequence shown here is derived from an EMBL/GenBank/DDBJ whole genome shotgun (WGS) entry which is preliminary data.</text>
</comment>
<evidence type="ECO:0000256" key="4">
    <source>
        <dbReference type="SAM" id="MobiDB-lite"/>
    </source>
</evidence>
<evidence type="ECO:0000256" key="1">
    <source>
        <dbReference type="ARBA" id="ARBA00004370"/>
    </source>
</evidence>
<dbReference type="PANTHER" id="PTHR44157:SF1">
    <property type="entry name" value="DNAJ HOMOLOG SUBFAMILY C MEMBER 11"/>
    <property type="match status" value="1"/>
</dbReference>
<dbReference type="InterPro" id="IPR018253">
    <property type="entry name" value="DnaJ_domain_CS"/>
</dbReference>
<evidence type="ECO:0000256" key="3">
    <source>
        <dbReference type="ARBA" id="ARBA00023186"/>
    </source>
</evidence>
<name>A0AAW1QGV5_9CHLO</name>
<dbReference type="SMART" id="SM00271">
    <property type="entry name" value="DnaJ"/>
    <property type="match status" value="1"/>
</dbReference>
<evidence type="ECO:0000259" key="5">
    <source>
        <dbReference type="PROSITE" id="PS50076"/>
    </source>
</evidence>
<dbReference type="GO" id="GO:0042407">
    <property type="term" value="P:cristae formation"/>
    <property type="evidence" value="ECO:0007669"/>
    <property type="project" value="TreeGrafter"/>
</dbReference>
<feature type="region of interest" description="Disordered" evidence="4">
    <location>
        <begin position="473"/>
        <end position="583"/>
    </location>
</feature>
<dbReference type="InterPro" id="IPR036869">
    <property type="entry name" value="J_dom_sf"/>
</dbReference>
<dbReference type="InterPro" id="IPR055225">
    <property type="entry name" value="DNAJC11-like_beta-barrel"/>
</dbReference>
<dbReference type="AlphaFoldDB" id="A0AAW1QGV5"/>
<keyword evidence="3" id="KW-0143">Chaperone</keyword>
<keyword evidence="7" id="KW-1185">Reference proteome</keyword>
<dbReference type="EMBL" id="JALJOS010000045">
    <property type="protein sequence ID" value="KAK9820654.1"/>
    <property type="molecule type" value="Genomic_DNA"/>
</dbReference>
<gene>
    <name evidence="6" type="ORF">WJX74_000138</name>
</gene>
<reference evidence="6 7" key="1">
    <citation type="journal article" date="2024" name="Nat. Commun.">
        <title>Phylogenomics reveals the evolutionary origins of lichenization in chlorophyte algae.</title>
        <authorList>
            <person name="Puginier C."/>
            <person name="Libourel C."/>
            <person name="Otte J."/>
            <person name="Skaloud P."/>
            <person name="Haon M."/>
            <person name="Grisel S."/>
            <person name="Petersen M."/>
            <person name="Berrin J.G."/>
            <person name="Delaux P.M."/>
            <person name="Dal Grande F."/>
            <person name="Keller J."/>
        </authorList>
    </citation>
    <scope>NUCLEOTIDE SEQUENCE [LARGE SCALE GENOMIC DNA]</scope>
    <source>
        <strain evidence="6 7">SAG 2145</strain>
    </source>
</reference>
<comment type="subcellular location">
    <subcellularLocation>
        <location evidence="1">Membrane</location>
    </subcellularLocation>
</comment>
<keyword evidence="2" id="KW-0472">Membrane</keyword>
<accession>A0AAW1QGV5</accession>
<protein>
    <recommendedName>
        <fullName evidence="5">J domain-containing protein</fullName>
    </recommendedName>
</protein>
<dbReference type="GO" id="GO:0016020">
    <property type="term" value="C:membrane"/>
    <property type="evidence" value="ECO:0007669"/>
    <property type="project" value="UniProtKB-SubCell"/>
</dbReference>
<proteinExistence type="predicted"/>
<dbReference type="GO" id="GO:0005739">
    <property type="term" value="C:mitochondrion"/>
    <property type="evidence" value="ECO:0007669"/>
    <property type="project" value="GOC"/>
</dbReference>
<dbReference type="PRINTS" id="PR00625">
    <property type="entry name" value="JDOMAIN"/>
</dbReference>
<dbReference type="InterPro" id="IPR052243">
    <property type="entry name" value="Mito_inner_membrane_organizer"/>
</dbReference>
<evidence type="ECO:0000313" key="6">
    <source>
        <dbReference type="EMBL" id="KAK9820654.1"/>
    </source>
</evidence>
<feature type="region of interest" description="Disordered" evidence="4">
    <location>
        <begin position="677"/>
        <end position="709"/>
    </location>
</feature>
<dbReference type="Pfam" id="PF22774">
    <property type="entry name" value="DNAJC11_beta-barrel"/>
    <property type="match status" value="1"/>
</dbReference>